<feature type="non-terminal residue" evidence="2">
    <location>
        <position position="1"/>
    </location>
</feature>
<feature type="compositionally biased region" description="Basic residues" evidence="1">
    <location>
        <begin position="9"/>
        <end position="47"/>
    </location>
</feature>
<feature type="compositionally biased region" description="Basic and acidic residues" evidence="1">
    <location>
        <begin position="318"/>
        <end position="337"/>
    </location>
</feature>
<feature type="compositionally biased region" description="Basic and acidic residues" evidence="1">
    <location>
        <begin position="48"/>
        <end position="58"/>
    </location>
</feature>
<feature type="compositionally biased region" description="Basic residues" evidence="1">
    <location>
        <begin position="231"/>
        <end position="244"/>
    </location>
</feature>
<feature type="compositionally biased region" description="Basic residues" evidence="1">
    <location>
        <begin position="432"/>
        <end position="468"/>
    </location>
</feature>
<feature type="region of interest" description="Disordered" evidence="1">
    <location>
        <begin position="313"/>
        <end position="337"/>
    </location>
</feature>
<dbReference type="EMBL" id="CADCVT010000010">
    <property type="protein sequence ID" value="CAA9472921.1"/>
    <property type="molecule type" value="Genomic_DNA"/>
</dbReference>
<protein>
    <submittedName>
        <fullName evidence="2">Uncharacterized protein</fullName>
    </submittedName>
</protein>
<organism evidence="2">
    <name type="scientific">uncultured Solirubrobacteraceae bacterium</name>
    <dbReference type="NCBI Taxonomy" id="1162706"/>
    <lineage>
        <taxon>Bacteria</taxon>
        <taxon>Bacillati</taxon>
        <taxon>Actinomycetota</taxon>
        <taxon>Thermoleophilia</taxon>
        <taxon>Solirubrobacterales</taxon>
        <taxon>Solirubrobacteraceae</taxon>
        <taxon>environmental samples</taxon>
    </lineage>
</organism>
<feature type="compositionally biased region" description="Low complexity" evidence="1">
    <location>
        <begin position="67"/>
        <end position="82"/>
    </location>
</feature>
<feature type="compositionally biased region" description="Basic residues" evidence="1">
    <location>
        <begin position="485"/>
        <end position="496"/>
    </location>
</feature>
<reference evidence="2" key="1">
    <citation type="submission" date="2020-02" db="EMBL/GenBank/DDBJ databases">
        <authorList>
            <person name="Meier V. D."/>
        </authorList>
    </citation>
    <scope>NUCLEOTIDE SEQUENCE</scope>
    <source>
        <strain evidence="2">AVDCRST_MAG85</strain>
    </source>
</reference>
<feature type="compositionally biased region" description="Basic residues" evidence="1">
    <location>
        <begin position="394"/>
        <end position="425"/>
    </location>
</feature>
<gene>
    <name evidence="2" type="ORF">AVDCRST_MAG85-81</name>
</gene>
<dbReference type="AlphaFoldDB" id="A0A6J4RG80"/>
<feature type="compositionally biased region" description="Basic and acidic residues" evidence="1">
    <location>
        <begin position="469"/>
        <end position="484"/>
    </location>
</feature>
<feature type="region of interest" description="Disordered" evidence="1">
    <location>
        <begin position="389"/>
        <end position="549"/>
    </location>
</feature>
<accession>A0A6J4RG80</accession>
<sequence length="549" mass="62256">AADDETLLPRRRGRRCRGAGRAARPVRVRAGRGPRRAWRHVRPGRRLRAAEHERDHAVVARRRPGAREPGAVRGQPRPGLPQRHPPPGRARLAGERLHGAAAHRRPARAQAGRAVLLPRPDVRHELVGRALPDRSPGGLARDRPHRVLLLPGLGGGLLHRARRARARGPRLRRVPRRLHLRAQLLPGPARRPDRRGRDARPVPAEVRALPLRPGARRRAPAVPDHGDLGRPRGRGQLRRRQARRRHDEARHPVPAAAGERLPGVLRAHAAHPCPAGPEPDLRQRLARRHRRGVPARPAPVPHRPALQPRRLGVPRQRGVPDQREALRGGRDAPRRRADHVAARRAQALGLHVEGHRQPAHDHGARRRHAWTADQRRPVGRLRLQPRRAPELRRARGHQGRHVPHRGHPHVLHRAGRAERAHHRPGRTVTGSRRQRAVQRGAGRHRVRRRLDHVARPRRRVAGRGRHRPDRAGVRDRAARREPAHHLRRRRARRLRRARGEARRAARALPDPADDAGADERDRHERGVPRRGGNDRHRDLRRDVGDLPPV</sequence>
<evidence type="ECO:0000313" key="2">
    <source>
        <dbReference type="EMBL" id="CAA9472921.1"/>
    </source>
</evidence>
<feature type="region of interest" description="Disordered" evidence="1">
    <location>
        <begin position="1"/>
        <end position="90"/>
    </location>
</feature>
<feature type="non-terminal residue" evidence="2">
    <location>
        <position position="549"/>
    </location>
</feature>
<proteinExistence type="predicted"/>
<evidence type="ECO:0000256" key="1">
    <source>
        <dbReference type="SAM" id="MobiDB-lite"/>
    </source>
</evidence>
<name>A0A6J4RG80_9ACTN</name>
<feature type="compositionally biased region" description="Basic and acidic residues" evidence="1">
    <location>
        <begin position="517"/>
        <end position="549"/>
    </location>
</feature>
<feature type="region of interest" description="Disordered" evidence="1">
    <location>
        <begin position="184"/>
        <end position="260"/>
    </location>
</feature>